<sequence length="88" mass="9941">MSRKNRSAEKKLRRELEALKAQLKSNTRTNTLQQLSPSPKDSPPSNSDKKTSNNYELSIGSIKRDLVKTFLFAVFAFFVIVALKIKGI</sequence>
<feature type="region of interest" description="Disordered" evidence="1">
    <location>
        <begin position="23"/>
        <end position="53"/>
    </location>
</feature>
<evidence type="ECO:0000256" key="1">
    <source>
        <dbReference type="SAM" id="MobiDB-lite"/>
    </source>
</evidence>
<proteinExistence type="predicted"/>
<reference evidence="3 4" key="1">
    <citation type="journal article" date="2016" name="Nat. Commun.">
        <title>Thousands of microbial genomes shed light on interconnected biogeochemical processes in an aquifer system.</title>
        <authorList>
            <person name="Anantharaman K."/>
            <person name="Brown C.T."/>
            <person name="Hug L.A."/>
            <person name="Sharon I."/>
            <person name="Castelle C.J."/>
            <person name="Probst A.J."/>
            <person name="Thomas B.C."/>
            <person name="Singh A."/>
            <person name="Wilkins M.J."/>
            <person name="Karaoz U."/>
            <person name="Brodie E.L."/>
            <person name="Williams K.H."/>
            <person name="Hubbard S.S."/>
            <person name="Banfield J.F."/>
        </authorList>
    </citation>
    <scope>NUCLEOTIDE SEQUENCE [LARGE SCALE GENOMIC DNA]</scope>
</reference>
<keyword evidence="2" id="KW-0812">Transmembrane</keyword>
<feature type="compositionally biased region" description="Polar residues" evidence="1">
    <location>
        <begin position="23"/>
        <end position="35"/>
    </location>
</feature>
<protein>
    <submittedName>
        <fullName evidence="3">Uncharacterized protein</fullName>
    </submittedName>
</protein>
<dbReference type="Proteomes" id="UP000177458">
    <property type="component" value="Unassembled WGS sequence"/>
</dbReference>
<gene>
    <name evidence="3" type="ORF">A3A69_02810</name>
</gene>
<keyword evidence="2" id="KW-1133">Transmembrane helix</keyword>
<evidence type="ECO:0000313" key="3">
    <source>
        <dbReference type="EMBL" id="OGC48202.1"/>
    </source>
</evidence>
<evidence type="ECO:0000313" key="4">
    <source>
        <dbReference type="Proteomes" id="UP000177458"/>
    </source>
</evidence>
<organism evidence="3 4">
    <name type="scientific">candidate division WWE3 bacterium RIFCSPLOWO2_01_FULL_37_15</name>
    <dbReference type="NCBI Taxonomy" id="1802622"/>
    <lineage>
        <taxon>Bacteria</taxon>
        <taxon>Katanobacteria</taxon>
    </lineage>
</organism>
<feature type="transmembrane region" description="Helical" evidence="2">
    <location>
        <begin position="66"/>
        <end position="85"/>
    </location>
</feature>
<comment type="caution">
    <text evidence="3">The sequence shown here is derived from an EMBL/GenBank/DDBJ whole genome shotgun (WGS) entry which is preliminary data.</text>
</comment>
<accession>A0A1F4UTH4</accession>
<dbReference type="EMBL" id="MEVF01000044">
    <property type="protein sequence ID" value="OGC48202.1"/>
    <property type="molecule type" value="Genomic_DNA"/>
</dbReference>
<dbReference type="AlphaFoldDB" id="A0A1F4UTH4"/>
<feature type="compositionally biased region" description="Low complexity" evidence="1">
    <location>
        <begin position="36"/>
        <end position="46"/>
    </location>
</feature>
<name>A0A1F4UTH4_UNCKA</name>
<evidence type="ECO:0000256" key="2">
    <source>
        <dbReference type="SAM" id="Phobius"/>
    </source>
</evidence>
<keyword evidence="2" id="KW-0472">Membrane</keyword>